<evidence type="ECO:0000313" key="2">
    <source>
        <dbReference type="Proteomes" id="UP000676565"/>
    </source>
</evidence>
<reference evidence="1 2" key="1">
    <citation type="submission" date="2021-04" db="EMBL/GenBank/DDBJ databases">
        <authorList>
            <person name="Ivanova A."/>
        </authorList>
    </citation>
    <scope>NUCLEOTIDE SEQUENCE [LARGE SCALE GENOMIC DNA]</scope>
    <source>
        <strain evidence="1 2">G18</strain>
    </source>
</reference>
<organism evidence="1 2">
    <name type="scientific">Gemmata palustris</name>
    <dbReference type="NCBI Taxonomy" id="2822762"/>
    <lineage>
        <taxon>Bacteria</taxon>
        <taxon>Pseudomonadati</taxon>
        <taxon>Planctomycetota</taxon>
        <taxon>Planctomycetia</taxon>
        <taxon>Gemmatales</taxon>
        <taxon>Gemmataceae</taxon>
        <taxon>Gemmata</taxon>
    </lineage>
</organism>
<protein>
    <submittedName>
        <fullName evidence="1">Uncharacterized protein</fullName>
    </submittedName>
</protein>
<keyword evidence="2" id="KW-1185">Reference proteome</keyword>
<sequence>MTRAPDPDRDRTLLVLTAPVLWPHWPFLPVVRRTRGTEELGLVFDARTARLTGYSATVFRTNLFALPARLDAFLALPKEVFDGAEELVDAGWRAD</sequence>
<name>A0ABS5BT14_9BACT</name>
<dbReference type="Proteomes" id="UP000676565">
    <property type="component" value="Unassembled WGS sequence"/>
</dbReference>
<evidence type="ECO:0000313" key="1">
    <source>
        <dbReference type="EMBL" id="MBP3956875.1"/>
    </source>
</evidence>
<dbReference type="RefSeq" id="WP_210655410.1">
    <property type="nucleotide sequence ID" value="NZ_JAGKQQ010000001.1"/>
</dbReference>
<gene>
    <name evidence="1" type="ORF">J8F10_16510</name>
</gene>
<comment type="caution">
    <text evidence="1">The sequence shown here is derived from an EMBL/GenBank/DDBJ whole genome shotgun (WGS) entry which is preliminary data.</text>
</comment>
<accession>A0ABS5BT14</accession>
<dbReference type="EMBL" id="JAGKQQ010000001">
    <property type="protein sequence ID" value="MBP3956875.1"/>
    <property type="molecule type" value="Genomic_DNA"/>
</dbReference>
<proteinExistence type="predicted"/>